<feature type="domain" description="Glucose-6-phosphate dehydrogenase C-terminal" evidence="4">
    <location>
        <begin position="33"/>
        <end position="124"/>
    </location>
</feature>
<dbReference type="GO" id="GO:0005783">
    <property type="term" value="C:endoplasmic reticulum"/>
    <property type="evidence" value="ECO:0007669"/>
    <property type="project" value="TreeGrafter"/>
</dbReference>
<keyword evidence="3" id="KW-0119">Carbohydrate metabolism</keyword>
<name>A0A7J7EP46_DICBM</name>
<dbReference type="InterPro" id="IPR022675">
    <property type="entry name" value="G6P_DH_C"/>
</dbReference>
<evidence type="ECO:0000256" key="1">
    <source>
        <dbReference type="ARBA" id="ARBA00004959"/>
    </source>
</evidence>
<keyword evidence="6" id="KW-1185">Reference proteome</keyword>
<dbReference type="PANTHER" id="PTHR23429">
    <property type="entry name" value="GLUCOSE-6-PHOSPHATE 1-DEHYDROGENASE G6PD"/>
    <property type="match status" value="1"/>
</dbReference>
<accession>A0A7J7EP46</accession>
<dbReference type="EMBL" id="JACDTQ010002568">
    <property type="protein sequence ID" value="KAF5917364.1"/>
    <property type="molecule type" value="Genomic_DNA"/>
</dbReference>
<organism evidence="5 6">
    <name type="scientific">Diceros bicornis minor</name>
    <name type="common">South-central black rhinoceros</name>
    <dbReference type="NCBI Taxonomy" id="77932"/>
    <lineage>
        <taxon>Eukaryota</taxon>
        <taxon>Metazoa</taxon>
        <taxon>Chordata</taxon>
        <taxon>Craniata</taxon>
        <taxon>Vertebrata</taxon>
        <taxon>Euteleostomi</taxon>
        <taxon>Mammalia</taxon>
        <taxon>Eutheria</taxon>
        <taxon>Laurasiatheria</taxon>
        <taxon>Perissodactyla</taxon>
        <taxon>Rhinocerotidae</taxon>
        <taxon>Diceros</taxon>
    </lineage>
</organism>
<dbReference type="Pfam" id="PF02781">
    <property type="entry name" value="G6PD_C"/>
    <property type="match status" value="1"/>
</dbReference>
<proteinExistence type="predicted"/>
<evidence type="ECO:0000313" key="5">
    <source>
        <dbReference type="EMBL" id="KAF5917364.1"/>
    </source>
</evidence>
<dbReference type="GO" id="GO:0006006">
    <property type="term" value="P:glucose metabolic process"/>
    <property type="evidence" value="ECO:0007669"/>
    <property type="project" value="InterPro"/>
</dbReference>
<dbReference type="PRINTS" id="PR00079">
    <property type="entry name" value="G6PDHDRGNASE"/>
</dbReference>
<dbReference type="GO" id="GO:0050661">
    <property type="term" value="F:NADP binding"/>
    <property type="evidence" value="ECO:0007669"/>
    <property type="project" value="InterPro"/>
</dbReference>
<sequence length="156" mass="16759">MLGPEVQGRGLGAPRGSRTCCPLLTTSPSLSSCSGRTSFYEKYGVIRDVLQNHLTEILTLVAMELPRNISSSEAVLQHKLQAFQALRGLQKGSAVLGQYQAYSEQVRRELQKPDSFHSLTPTFAGGLWSRAQAAGLPPAGSSSPNPDALWFGLEGT</sequence>
<gene>
    <name evidence="5" type="ORF">HPG69_006958</name>
</gene>
<evidence type="ECO:0000256" key="2">
    <source>
        <dbReference type="ARBA" id="ARBA00022857"/>
    </source>
</evidence>
<dbReference type="InterPro" id="IPR001282">
    <property type="entry name" value="G6P_DH"/>
</dbReference>
<dbReference type="AlphaFoldDB" id="A0A7J7EP46"/>
<dbReference type="GO" id="GO:0004345">
    <property type="term" value="F:glucose-6-phosphate dehydrogenase activity"/>
    <property type="evidence" value="ECO:0007669"/>
    <property type="project" value="InterPro"/>
</dbReference>
<dbReference type="Gene3D" id="3.30.360.10">
    <property type="entry name" value="Dihydrodipicolinate Reductase, domain 2"/>
    <property type="match status" value="1"/>
</dbReference>
<evidence type="ECO:0000313" key="6">
    <source>
        <dbReference type="Proteomes" id="UP000551758"/>
    </source>
</evidence>
<keyword evidence="2" id="KW-0521">NADP</keyword>
<dbReference type="SUPFAM" id="SSF55347">
    <property type="entry name" value="Glyceraldehyde-3-phosphate dehydrogenase-like, C-terminal domain"/>
    <property type="match status" value="1"/>
</dbReference>
<comment type="pathway">
    <text evidence="1">Carbohydrate degradation; pentose phosphate pathway.</text>
</comment>
<dbReference type="Proteomes" id="UP000551758">
    <property type="component" value="Unassembled WGS sequence"/>
</dbReference>
<evidence type="ECO:0000256" key="3">
    <source>
        <dbReference type="ARBA" id="ARBA00023277"/>
    </source>
</evidence>
<evidence type="ECO:0000259" key="4">
    <source>
        <dbReference type="Pfam" id="PF02781"/>
    </source>
</evidence>
<reference evidence="5 6" key="1">
    <citation type="journal article" date="2020" name="Mol. Biol. Evol.">
        <title>Interspecific Gene Flow and the Evolution of Specialization in Black and White Rhinoceros.</title>
        <authorList>
            <person name="Moodley Y."/>
            <person name="Westbury M.V."/>
            <person name="Russo I.M."/>
            <person name="Gopalakrishnan S."/>
            <person name="Rakotoarivelo A."/>
            <person name="Olsen R.A."/>
            <person name="Prost S."/>
            <person name="Tunstall T."/>
            <person name="Ryder O.A."/>
            <person name="Dalen L."/>
            <person name="Bruford M.W."/>
        </authorList>
    </citation>
    <scope>NUCLEOTIDE SEQUENCE [LARGE SCALE GENOMIC DNA]</scope>
    <source>
        <strain evidence="5">SBR-YM</strain>
        <tissue evidence="5">Skin</tissue>
    </source>
</reference>
<comment type="caution">
    <text evidence="5">The sequence shown here is derived from an EMBL/GenBank/DDBJ whole genome shotgun (WGS) entry which is preliminary data.</text>
</comment>
<protein>
    <recommendedName>
        <fullName evidence="4">Glucose-6-phosphate dehydrogenase C-terminal domain-containing protein</fullName>
    </recommendedName>
</protein>
<dbReference type="PANTHER" id="PTHR23429:SF7">
    <property type="entry name" value="GDH_6PGL ENDOPLASMIC BIFUNCTIONAL PROTEIN"/>
    <property type="match status" value="1"/>
</dbReference>
<dbReference type="GO" id="GO:0009051">
    <property type="term" value="P:pentose-phosphate shunt, oxidative branch"/>
    <property type="evidence" value="ECO:0007669"/>
    <property type="project" value="TreeGrafter"/>
</dbReference>